<dbReference type="GO" id="GO:0047355">
    <property type="term" value="F:CDP-glycerol glycerophosphotransferase activity"/>
    <property type="evidence" value="ECO:0007669"/>
    <property type="project" value="InterPro"/>
</dbReference>
<dbReference type="HOGENOM" id="CLU_780148_0_0_6"/>
<evidence type="ECO:0000313" key="2">
    <source>
        <dbReference type="Proteomes" id="UP000006201"/>
    </source>
</evidence>
<dbReference type="eggNOG" id="COG1887">
    <property type="taxonomic scope" value="Bacteria"/>
</dbReference>
<protein>
    <recommendedName>
        <fullName evidence="3">CDP-glycerol:poly(Glycerophosphate) glycerophosphotransferase</fullName>
    </recommendedName>
</protein>
<dbReference type="OrthoDB" id="1113428at2"/>
<evidence type="ECO:0008006" key="3">
    <source>
        <dbReference type="Google" id="ProtNLM"/>
    </source>
</evidence>
<keyword evidence="2" id="KW-1185">Reference proteome</keyword>
<dbReference type="InterPro" id="IPR007554">
    <property type="entry name" value="Glycerophosphate_synth"/>
</dbReference>
<evidence type="ECO:0000313" key="1">
    <source>
        <dbReference type="EMBL" id="EAR27871.1"/>
    </source>
</evidence>
<organism evidence="1 2">
    <name type="scientific">Pseudoalteromonas tunicata D2</name>
    <dbReference type="NCBI Taxonomy" id="87626"/>
    <lineage>
        <taxon>Bacteria</taxon>
        <taxon>Pseudomonadati</taxon>
        <taxon>Pseudomonadota</taxon>
        <taxon>Gammaproteobacteria</taxon>
        <taxon>Alteromonadales</taxon>
        <taxon>Pseudoalteromonadaceae</taxon>
        <taxon>Pseudoalteromonas</taxon>
    </lineage>
</organism>
<dbReference type="Pfam" id="PF04464">
    <property type="entry name" value="Glyphos_transf"/>
    <property type="match status" value="1"/>
</dbReference>
<sequence>MTVIFDIQHLYYLPQYLPVLAELTKHDVACRFVFYRQAEAELQKVCEEVIANEQLDAVWVDNWSQALAHYTREQADWLVFGNAVNDLDQLHRVSKTVLMQHGIGPKQCYYDVSANPTTVRFVEGQHRLKRLQALYPNSNFVDTGFAKLDPAFNAPHALLTLEALGLDPAKPTLLYAPTFYPSSIECFAKTFAQDFSEFNIIVKPHFFSLSKDKYHKQRRLLQQWAQAKNVYLAPVSDYNLLPFMALSDVMISDASSAIFEFAALNKPVVWCDFYKLRWSYRGIFSFRFKQRLNDDIEFFHQITERVEHYQGLKQAVTEAFREPNKLASKRIEMTAQLAGATDGQVSKRIAEYLIANT</sequence>
<dbReference type="InterPro" id="IPR043148">
    <property type="entry name" value="TagF_C"/>
</dbReference>
<accession>A4CBY4</accession>
<dbReference type="GO" id="GO:0016020">
    <property type="term" value="C:membrane"/>
    <property type="evidence" value="ECO:0007669"/>
    <property type="project" value="InterPro"/>
</dbReference>
<reference evidence="1 2" key="1">
    <citation type="submission" date="2006-02" db="EMBL/GenBank/DDBJ databases">
        <authorList>
            <person name="Moran M.A."/>
            <person name="Kjelleberg S."/>
            <person name="Egan S."/>
            <person name="Saunders N."/>
            <person name="Thomas T."/>
            <person name="Ferriera S."/>
            <person name="Johnson J."/>
            <person name="Kravitz S."/>
            <person name="Halpern A."/>
            <person name="Remington K."/>
            <person name="Beeson K."/>
            <person name="Tran B."/>
            <person name="Rogers Y.-H."/>
            <person name="Friedman R."/>
            <person name="Venter J.C."/>
        </authorList>
    </citation>
    <scope>NUCLEOTIDE SEQUENCE [LARGE SCALE GENOMIC DNA]</scope>
    <source>
        <strain evidence="1 2">D2</strain>
    </source>
</reference>
<dbReference type="EMBL" id="AAOH01000005">
    <property type="protein sequence ID" value="EAR27871.1"/>
    <property type="molecule type" value="Genomic_DNA"/>
</dbReference>
<dbReference type="Gene3D" id="3.40.50.12580">
    <property type="match status" value="1"/>
</dbReference>
<name>A4CBY4_9GAMM</name>
<dbReference type="SUPFAM" id="SSF53756">
    <property type="entry name" value="UDP-Glycosyltransferase/glycogen phosphorylase"/>
    <property type="match status" value="1"/>
</dbReference>
<proteinExistence type="predicted"/>
<comment type="caution">
    <text evidence="1">The sequence shown here is derived from an EMBL/GenBank/DDBJ whole genome shotgun (WGS) entry which is preliminary data.</text>
</comment>
<dbReference type="AlphaFoldDB" id="A4CBY4"/>
<dbReference type="Proteomes" id="UP000006201">
    <property type="component" value="Unassembled WGS sequence"/>
</dbReference>
<gene>
    <name evidence="1" type="ORF">PTD2_18655</name>
</gene>
<dbReference type="STRING" id="87626.PTD2_18655"/>
<dbReference type="RefSeq" id="WP_009839703.1">
    <property type="nucleotide sequence ID" value="NZ_CH959301.1"/>
</dbReference>